<gene>
    <name evidence="15" type="ORF">GPA21_19040</name>
</gene>
<dbReference type="AlphaFoldDB" id="A0A972FMM7"/>
<dbReference type="InterPro" id="IPR052029">
    <property type="entry name" value="PpiD_chaperone"/>
</dbReference>
<evidence type="ECO:0000256" key="12">
    <source>
        <dbReference type="PROSITE-ProRule" id="PRU00278"/>
    </source>
</evidence>
<dbReference type="EMBL" id="WTVM01000195">
    <property type="protein sequence ID" value="NMG05041.1"/>
    <property type="molecule type" value="Genomic_DNA"/>
</dbReference>
<accession>A0A972FMM7</accession>
<evidence type="ECO:0000256" key="4">
    <source>
        <dbReference type="ARBA" id="ARBA00022692"/>
    </source>
</evidence>
<dbReference type="Proteomes" id="UP000599523">
    <property type="component" value="Unassembled WGS sequence"/>
</dbReference>
<evidence type="ECO:0000313" key="15">
    <source>
        <dbReference type="EMBL" id="NMG05041.1"/>
    </source>
</evidence>
<evidence type="ECO:0000256" key="2">
    <source>
        <dbReference type="ARBA" id="ARBA00022475"/>
    </source>
</evidence>
<dbReference type="SUPFAM" id="SSF54534">
    <property type="entry name" value="FKBP-like"/>
    <property type="match status" value="1"/>
</dbReference>
<evidence type="ECO:0000313" key="16">
    <source>
        <dbReference type="Proteomes" id="UP000599523"/>
    </source>
</evidence>
<evidence type="ECO:0000256" key="8">
    <source>
        <dbReference type="ARBA" id="ARBA00023235"/>
    </source>
</evidence>
<comment type="similarity">
    <text evidence="9">Belongs to the PpiD chaperone family.</text>
</comment>
<keyword evidence="12" id="KW-0697">Rotamase</keyword>
<evidence type="ECO:0000256" key="1">
    <source>
        <dbReference type="ARBA" id="ARBA00004382"/>
    </source>
</evidence>
<dbReference type="PROSITE" id="PS01096">
    <property type="entry name" value="PPIC_PPIASE_1"/>
    <property type="match status" value="1"/>
</dbReference>
<comment type="subcellular location">
    <subcellularLocation>
        <location evidence="1">Cell inner membrane</location>
        <topology evidence="1">Single-pass type II membrane protein</topology>
        <orientation evidence="1">Periplasmic side</orientation>
    </subcellularLocation>
</comment>
<evidence type="ECO:0000259" key="14">
    <source>
        <dbReference type="PROSITE" id="PS50198"/>
    </source>
</evidence>
<feature type="non-terminal residue" evidence="15">
    <location>
        <position position="464"/>
    </location>
</feature>
<dbReference type="InterPro" id="IPR046357">
    <property type="entry name" value="PPIase_dom_sf"/>
</dbReference>
<reference evidence="15" key="1">
    <citation type="submission" date="2019-12" db="EMBL/GenBank/DDBJ databases">
        <title>Comparative genomics gives insights into the taxonomy of the Azoarcus-Aromatoleum group and reveals separate origins of nif in the plant-associated Azoarcus and non-plant-associated Aromatoleum sub-groups.</title>
        <authorList>
            <person name="Lafos M."/>
            <person name="Maluk M."/>
            <person name="Batista M."/>
            <person name="Junghare M."/>
            <person name="Carmona M."/>
            <person name="Faoro H."/>
            <person name="Cruz L.M."/>
            <person name="Battistoni F."/>
            <person name="De Souza E."/>
            <person name="Pedrosa F."/>
            <person name="Chen W.-M."/>
            <person name="Poole P.S."/>
            <person name="Dixon R.A."/>
            <person name="James E.K."/>
        </authorList>
    </citation>
    <scope>NUCLEOTIDE SEQUENCE</scope>
    <source>
        <strain evidence="15">NSC3</strain>
    </source>
</reference>
<dbReference type="GO" id="GO:0003755">
    <property type="term" value="F:peptidyl-prolyl cis-trans isomerase activity"/>
    <property type="evidence" value="ECO:0007669"/>
    <property type="project" value="UniProtKB-KW"/>
</dbReference>
<evidence type="ECO:0000256" key="11">
    <source>
        <dbReference type="ARBA" id="ARBA00042775"/>
    </source>
</evidence>
<keyword evidence="4 13" id="KW-0812">Transmembrane</keyword>
<keyword evidence="7" id="KW-0143">Chaperone</keyword>
<keyword evidence="8 12" id="KW-0413">Isomerase</keyword>
<evidence type="ECO:0000256" key="10">
    <source>
        <dbReference type="ARBA" id="ARBA00040743"/>
    </source>
</evidence>
<evidence type="ECO:0000256" key="9">
    <source>
        <dbReference type="ARBA" id="ARBA00038408"/>
    </source>
</evidence>
<dbReference type="InterPro" id="IPR000297">
    <property type="entry name" value="PPIase_PpiC"/>
</dbReference>
<dbReference type="PANTHER" id="PTHR47529">
    <property type="entry name" value="PEPTIDYL-PROLYL CIS-TRANS ISOMERASE D"/>
    <property type="match status" value="1"/>
</dbReference>
<dbReference type="Gene3D" id="3.10.50.40">
    <property type="match status" value="1"/>
</dbReference>
<evidence type="ECO:0000256" key="7">
    <source>
        <dbReference type="ARBA" id="ARBA00023186"/>
    </source>
</evidence>
<organism evidence="15 16">
    <name type="scientific">Azoarcus taiwanensis</name>
    <dbReference type="NCBI Taxonomy" id="666964"/>
    <lineage>
        <taxon>Bacteria</taxon>
        <taxon>Pseudomonadati</taxon>
        <taxon>Pseudomonadota</taxon>
        <taxon>Betaproteobacteria</taxon>
        <taxon>Rhodocyclales</taxon>
        <taxon>Zoogloeaceae</taxon>
        <taxon>Azoarcus</taxon>
    </lineage>
</organism>
<keyword evidence="5 13" id="KW-1133">Transmembrane helix</keyword>
<keyword evidence="3" id="KW-0997">Cell inner membrane</keyword>
<dbReference type="GO" id="GO:0005886">
    <property type="term" value="C:plasma membrane"/>
    <property type="evidence" value="ECO:0007669"/>
    <property type="project" value="UniProtKB-SubCell"/>
</dbReference>
<feature type="transmembrane region" description="Helical" evidence="13">
    <location>
        <begin position="12"/>
        <end position="32"/>
    </location>
</feature>
<dbReference type="Gene3D" id="1.10.4030.10">
    <property type="entry name" value="Porin chaperone SurA, peptide-binding domain"/>
    <property type="match status" value="1"/>
</dbReference>
<dbReference type="InterPro" id="IPR023058">
    <property type="entry name" value="PPIase_PpiC_CS"/>
</dbReference>
<dbReference type="SUPFAM" id="SSF109998">
    <property type="entry name" value="Triger factor/SurA peptide-binding domain-like"/>
    <property type="match status" value="1"/>
</dbReference>
<evidence type="ECO:0000256" key="6">
    <source>
        <dbReference type="ARBA" id="ARBA00023136"/>
    </source>
</evidence>
<evidence type="ECO:0000256" key="3">
    <source>
        <dbReference type="ARBA" id="ARBA00022519"/>
    </source>
</evidence>
<keyword evidence="2" id="KW-1003">Cell membrane</keyword>
<protein>
    <recommendedName>
        <fullName evidence="10">Periplasmic chaperone PpiD</fullName>
    </recommendedName>
    <alternativeName>
        <fullName evidence="11">Periplasmic folding chaperone</fullName>
    </alternativeName>
</protein>
<sequence length="464" mass="51924">MFEAVRQNKRISQVILAIIIVPFAFFGMDAYFSGAPGGNEVAAVGSSKISVAEFDRALREQQDRLREATGGQFDRALFESEAFRRTVLNGLINQRVLLLHAEDNRMVVTNEQMQSFIASLPAFQGEDGRFSLDRYEMLLRAQNMSPQMFEASLRQDLRVQQIVEAVGESAFAGTLPVRRFLEAQLEAREIRDLAIPVERFIDEVTVDADAVRAFYDRNPERFEQPPRLRAQYVVFDDNALLSRLQIDETQVTAFYEANLDRFGLPEERRARHILIQVDGDAADAEVSAARERAQRVLEALREAPESFAELAAAESEDPGSASTGGDLGFFARGAMVAEFEEAVFEREVGDLGELVRSDFGFHIIEVTGIRADSIQPLDAVRDEIVAELGRQEASRQFAVLAEQFANTVYEQPDSLEPAAELLGLEIRETDWLERGNVVIGGFSNERLTGELFSVEARENGENIE</sequence>
<feature type="domain" description="PpiC" evidence="14">
    <location>
        <begin position="265"/>
        <end position="368"/>
    </location>
</feature>
<dbReference type="PANTHER" id="PTHR47529:SF1">
    <property type="entry name" value="PERIPLASMIC CHAPERONE PPID"/>
    <property type="match status" value="1"/>
</dbReference>
<comment type="caution">
    <text evidence="15">The sequence shown here is derived from an EMBL/GenBank/DDBJ whole genome shotgun (WGS) entry which is preliminary data.</text>
</comment>
<evidence type="ECO:0000256" key="13">
    <source>
        <dbReference type="SAM" id="Phobius"/>
    </source>
</evidence>
<evidence type="ECO:0000256" key="5">
    <source>
        <dbReference type="ARBA" id="ARBA00022989"/>
    </source>
</evidence>
<keyword evidence="6 13" id="KW-0472">Membrane</keyword>
<dbReference type="PROSITE" id="PS50198">
    <property type="entry name" value="PPIC_PPIASE_2"/>
    <property type="match status" value="1"/>
</dbReference>
<dbReference type="Pfam" id="PF13624">
    <property type="entry name" value="SurA_N_3"/>
    <property type="match status" value="1"/>
</dbReference>
<dbReference type="Pfam" id="PF13616">
    <property type="entry name" value="Rotamase_3"/>
    <property type="match status" value="1"/>
</dbReference>
<name>A0A972FMM7_9RHOO</name>
<keyword evidence="16" id="KW-1185">Reference proteome</keyword>
<dbReference type="InterPro" id="IPR027304">
    <property type="entry name" value="Trigger_fact/SurA_dom_sf"/>
</dbReference>
<dbReference type="RefSeq" id="WP_168989658.1">
    <property type="nucleotide sequence ID" value="NZ_CAWPHM010000105.1"/>
</dbReference>
<proteinExistence type="inferred from homology"/>